<evidence type="ECO:0000313" key="1">
    <source>
        <dbReference type="EMBL" id="KGN86871.1"/>
    </source>
</evidence>
<dbReference type="AlphaFoldDB" id="A0A0A2F793"/>
<sequence>MKTTVQQIILCLALMMLGVLGGNAQSFWEEIVPPFISNEPNVKYIIPSMGINSKGTVYVTVTKRTQQGANYTSEQLGMYYRPLGDNAQWWEHDPYFDDKIVTDIQSDAYGKVYVCTRSSQDQEYQLYINEQNEWRCIFKTPVATDEHGMTVFRSSTGVTYIGTTHHIFASGVNDFEFNSIYEDSTPMSCRFAEATNSGTIYLALMHETTMSTTILTYQNGEFVDISESGLSNSIIASMCSNKEGDIIALVTSYTGFMSGVIVARKAAEGKWQPVGGDIQNAIVQNICMMDDNKIACEVFGAPNGVDGRTRVCVSDASVFDFEWYEDEIYGGLIFDTFFYSPWDKLLYAKVGGIMLRSKESLITSFVSPTVAQGVDVYTLAGKIRIESETPVSEVLLFDLAGRMVLRQTVDNKIYSDININGLKRNGIYIVSVRLSSGQVFSHKVQI</sequence>
<dbReference type="InterPro" id="IPR026444">
    <property type="entry name" value="Secre_tail"/>
</dbReference>
<dbReference type="RefSeq" id="WP_039420419.1">
    <property type="nucleotide sequence ID" value="NZ_JRAI01000022.1"/>
</dbReference>
<dbReference type="EMBL" id="JRAI01000022">
    <property type="protein sequence ID" value="KGN86871.1"/>
    <property type="molecule type" value="Genomic_DNA"/>
</dbReference>
<dbReference type="OrthoDB" id="1652165at2"/>
<gene>
    <name evidence="1" type="ORF">HR08_03040</name>
</gene>
<dbReference type="STRING" id="111105.HR09_08620"/>
<dbReference type="NCBIfam" id="TIGR04183">
    <property type="entry name" value="Por_Secre_tail"/>
    <property type="match status" value="1"/>
</dbReference>
<protein>
    <submittedName>
        <fullName evidence="1">Secretion protein</fullName>
    </submittedName>
</protein>
<evidence type="ECO:0000313" key="2">
    <source>
        <dbReference type="Proteomes" id="UP000030130"/>
    </source>
</evidence>
<reference evidence="1 2" key="1">
    <citation type="submission" date="2014-08" db="EMBL/GenBank/DDBJ databases">
        <title>Porphyromonas gulae strain:COT-052_OH1451 Genome sequencing.</title>
        <authorList>
            <person name="Wallis C."/>
            <person name="Deusch O."/>
            <person name="O'Flynn C."/>
            <person name="Davis I."/>
            <person name="Jospin G."/>
            <person name="Darling A.E."/>
            <person name="Coil D.A."/>
            <person name="Alexiev A."/>
            <person name="Horsfall A."/>
            <person name="Kirkwood N."/>
            <person name="Harris S."/>
            <person name="Eisen J.A."/>
        </authorList>
    </citation>
    <scope>NUCLEOTIDE SEQUENCE [LARGE SCALE GENOMIC DNA]</scope>
    <source>
        <strain evidence="2">COT-052 OH1451</strain>
    </source>
</reference>
<name>A0A0A2F793_9PORP</name>
<proteinExistence type="predicted"/>
<comment type="caution">
    <text evidence="1">The sequence shown here is derived from an EMBL/GenBank/DDBJ whole genome shotgun (WGS) entry which is preliminary data.</text>
</comment>
<accession>A0A0A2F793</accession>
<dbReference type="Proteomes" id="UP000030130">
    <property type="component" value="Unassembled WGS sequence"/>
</dbReference>
<organism evidence="1 2">
    <name type="scientific">Porphyromonas gulae</name>
    <dbReference type="NCBI Taxonomy" id="111105"/>
    <lineage>
        <taxon>Bacteria</taxon>
        <taxon>Pseudomonadati</taxon>
        <taxon>Bacteroidota</taxon>
        <taxon>Bacteroidia</taxon>
        <taxon>Bacteroidales</taxon>
        <taxon>Porphyromonadaceae</taxon>
        <taxon>Porphyromonas</taxon>
    </lineage>
</organism>